<keyword evidence="15 22" id="KW-0472">Membrane</keyword>
<evidence type="ECO:0000256" key="4">
    <source>
        <dbReference type="ARBA" id="ARBA00022475"/>
    </source>
</evidence>
<dbReference type="EMBL" id="JACHLK010000002">
    <property type="protein sequence ID" value="MBB6559031.1"/>
    <property type="molecule type" value="Genomic_DNA"/>
</dbReference>
<evidence type="ECO:0000256" key="12">
    <source>
        <dbReference type="ARBA" id="ARBA00022989"/>
    </source>
</evidence>
<evidence type="ECO:0000259" key="23">
    <source>
        <dbReference type="PROSITE" id="PS50109"/>
    </source>
</evidence>
<dbReference type="InterPro" id="IPR008207">
    <property type="entry name" value="Sig_transdc_His_kin_Hpt_dom"/>
</dbReference>
<keyword evidence="9" id="KW-0547">Nucleotide-binding</keyword>
<dbReference type="InterPro" id="IPR036890">
    <property type="entry name" value="HATPase_C_sf"/>
</dbReference>
<dbReference type="Pfam" id="PF01627">
    <property type="entry name" value="Hpt"/>
    <property type="match status" value="1"/>
</dbReference>
<feature type="modified residue" description="4-aspartylphosphate" evidence="21">
    <location>
        <position position="551"/>
    </location>
</feature>
<dbReference type="SUPFAM" id="SSF47226">
    <property type="entry name" value="Histidine-containing phosphotransfer domain, HPT domain"/>
    <property type="match status" value="1"/>
</dbReference>
<evidence type="ECO:0000256" key="7">
    <source>
        <dbReference type="ARBA" id="ARBA00022692"/>
    </source>
</evidence>
<dbReference type="InterPro" id="IPR011006">
    <property type="entry name" value="CheY-like_superfamily"/>
</dbReference>
<dbReference type="InterPro" id="IPR036097">
    <property type="entry name" value="HisK_dim/P_sf"/>
</dbReference>
<feature type="transmembrane region" description="Helical" evidence="22">
    <location>
        <begin position="50"/>
        <end position="69"/>
    </location>
</feature>
<feature type="transmembrane region" description="Helical" evidence="22">
    <location>
        <begin position="134"/>
        <end position="152"/>
    </location>
</feature>
<dbReference type="FunFam" id="1.10.287.130:FF:000002">
    <property type="entry name" value="Two-component osmosensing histidine kinase"/>
    <property type="match status" value="1"/>
</dbReference>
<dbReference type="Pfam" id="PF02518">
    <property type="entry name" value="HATPase_c"/>
    <property type="match status" value="1"/>
</dbReference>
<dbReference type="Gene3D" id="3.40.50.2300">
    <property type="match status" value="1"/>
</dbReference>
<dbReference type="PROSITE" id="PS50894">
    <property type="entry name" value="HPT"/>
    <property type="match status" value="1"/>
</dbReference>
<dbReference type="PANTHER" id="PTHR45339:SF1">
    <property type="entry name" value="HYBRID SIGNAL TRANSDUCTION HISTIDINE KINASE J"/>
    <property type="match status" value="1"/>
</dbReference>
<dbReference type="FunFam" id="3.30.565.10:FF:000010">
    <property type="entry name" value="Sensor histidine kinase RcsC"/>
    <property type="match status" value="1"/>
</dbReference>
<dbReference type="GO" id="GO:0005886">
    <property type="term" value="C:plasma membrane"/>
    <property type="evidence" value="ECO:0007669"/>
    <property type="project" value="UniProtKB-SubCell"/>
</dbReference>
<keyword evidence="12 22" id="KW-1133">Transmembrane helix</keyword>
<dbReference type="PANTHER" id="PTHR45339">
    <property type="entry name" value="HYBRID SIGNAL TRANSDUCTION HISTIDINE KINASE J"/>
    <property type="match status" value="1"/>
</dbReference>
<feature type="domain" description="Histidine kinase" evidence="23">
    <location>
        <begin position="240"/>
        <end position="463"/>
    </location>
</feature>
<name>A0A7X0PBY0_9BURK</name>
<dbReference type="SMART" id="SM00448">
    <property type="entry name" value="REC"/>
    <property type="match status" value="1"/>
</dbReference>
<dbReference type="InterPro" id="IPR003661">
    <property type="entry name" value="HisK_dim/P_dom"/>
</dbReference>
<evidence type="ECO:0000256" key="10">
    <source>
        <dbReference type="ARBA" id="ARBA00022777"/>
    </source>
</evidence>
<accession>A0A7X0PBY0</accession>
<evidence type="ECO:0000256" key="3">
    <source>
        <dbReference type="ARBA" id="ARBA00012438"/>
    </source>
</evidence>
<dbReference type="CDD" id="cd16922">
    <property type="entry name" value="HATPase_EvgS-ArcB-TorS-like"/>
    <property type="match status" value="1"/>
</dbReference>
<evidence type="ECO:0000256" key="1">
    <source>
        <dbReference type="ARBA" id="ARBA00000085"/>
    </source>
</evidence>
<evidence type="ECO:0000256" key="14">
    <source>
        <dbReference type="ARBA" id="ARBA00023026"/>
    </source>
</evidence>
<evidence type="ECO:0000256" key="22">
    <source>
        <dbReference type="SAM" id="Phobius"/>
    </source>
</evidence>
<dbReference type="InterPro" id="IPR005467">
    <property type="entry name" value="His_kinase_dom"/>
</dbReference>
<keyword evidence="5 21" id="KW-0597">Phosphoprotein</keyword>
<gene>
    <name evidence="26" type="ORF">HNP48_001695</name>
</gene>
<keyword evidence="4" id="KW-1003">Cell membrane</keyword>
<keyword evidence="27" id="KW-1185">Reference proteome</keyword>
<dbReference type="InterPro" id="IPR003594">
    <property type="entry name" value="HATPase_dom"/>
</dbReference>
<dbReference type="RefSeq" id="WP_184856427.1">
    <property type="nucleotide sequence ID" value="NZ_JACHLK010000002.1"/>
</dbReference>
<dbReference type="InterPro" id="IPR004358">
    <property type="entry name" value="Sig_transdc_His_kin-like_C"/>
</dbReference>
<organism evidence="26 27">
    <name type="scientific">Acidovorax soli</name>
    <dbReference type="NCBI Taxonomy" id="592050"/>
    <lineage>
        <taxon>Bacteria</taxon>
        <taxon>Pseudomonadati</taxon>
        <taxon>Pseudomonadota</taxon>
        <taxon>Betaproteobacteria</taxon>
        <taxon>Burkholderiales</taxon>
        <taxon>Comamonadaceae</taxon>
        <taxon>Acidovorax</taxon>
    </lineage>
</organism>
<dbReference type="Pfam" id="PF00512">
    <property type="entry name" value="HisKA"/>
    <property type="match status" value="1"/>
</dbReference>
<comment type="catalytic activity">
    <reaction evidence="1">
        <text>ATP + protein L-histidine = ADP + protein N-phospho-L-histidine.</text>
        <dbReference type="EC" id="2.7.13.3"/>
    </reaction>
</comment>
<dbReference type="Proteomes" id="UP000575083">
    <property type="component" value="Unassembled WGS sequence"/>
</dbReference>
<evidence type="ECO:0000256" key="5">
    <source>
        <dbReference type="ARBA" id="ARBA00022553"/>
    </source>
</evidence>
<feature type="transmembrane region" description="Helical" evidence="22">
    <location>
        <begin position="159"/>
        <end position="176"/>
    </location>
</feature>
<evidence type="ECO:0000256" key="20">
    <source>
        <dbReference type="PROSITE-ProRule" id="PRU00110"/>
    </source>
</evidence>
<evidence type="ECO:0000259" key="24">
    <source>
        <dbReference type="PROSITE" id="PS50110"/>
    </source>
</evidence>
<evidence type="ECO:0000256" key="2">
    <source>
        <dbReference type="ARBA" id="ARBA00004651"/>
    </source>
</evidence>
<comment type="subunit">
    <text evidence="17">At low DSF concentrations, interacts with RpfF.</text>
</comment>
<feature type="modified residue" description="Phosphohistidine" evidence="20">
    <location>
        <position position="696"/>
    </location>
</feature>
<dbReference type="CDD" id="cd17546">
    <property type="entry name" value="REC_hyHK_CKI1_RcsC-like"/>
    <property type="match status" value="1"/>
</dbReference>
<dbReference type="Gene3D" id="1.10.287.130">
    <property type="match status" value="1"/>
</dbReference>
<dbReference type="InterPro" id="IPR036641">
    <property type="entry name" value="HPT_dom_sf"/>
</dbReference>
<evidence type="ECO:0000256" key="19">
    <source>
        <dbReference type="ARBA" id="ARBA00070152"/>
    </source>
</evidence>
<feature type="transmembrane region" description="Helical" evidence="22">
    <location>
        <begin position="75"/>
        <end position="95"/>
    </location>
</feature>
<dbReference type="SMART" id="SM00387">
    <property type="entry name" value="HATPase_c"/>
    <property type="match status" value="1"/>
</dbReference>
<dbReference type="SUPFAM" id="SSF55874">
    <property type="entry name" value="ATPase domain of HSP90 chaperone/DNA topoisomerase II/histidine kinase"/>
    <property type="match status" value="1"/>
</dbReference>
<sequence length="755" mass="80660">MGSASGIPRPPEDAAPTLRLRVLLRFEPAEVERAFGAHYLSFYHRYAQGALLLGLVLVLGDFLVDWIAYPAVAVNALRLQVAVPILLAGLAYTFAPQARRHWQPVLAGFIVAVSLCLFWILLRIDAAGGEGLNSWVGILNFTFLEFYCFIVLGLQFRWALMAGLAILAAFCATLWWHPGHSPAEVAYWSYHVVTLFLLAVGVGWWREFIVRKDYAAQWALERARLAAEQLALVKSEFLATISHEIRTPLNGVLGMNELLLGSGLSREQREWAGAVQASGRHLLALIDDVLDVSKIEAGKLQLEQAEFDLRREIGEAQAMFVQPALAKGLDLQAQVKWQMPECQLVGDPLRLRQIVANLIGNAIKFTEQGHVSVQAWVAPAQMAGRAQVDIVVQDSGIGIPADAQERIFERFAQADGSTTRRFGGSGLGLAICRDLARAMGGDIAVRSQPGAGARFTVQLELPLAGTVPARAAAQGPEQGAASVATTAAAGAVAAPVPRLQGTVLLVEDHAVNRAVAAGMLRKLGLAWREAHDGAQAIEQVRQHDFDAVLMDCQMPVVDGYAASRAIRSLADGRGAGLPIIALTANAGADDAARCRASGMDGFIAKPYGIDTLAAALAPWLQVLPQAQPEAPAVPADGHAAIDARAVETLLYLDEHGGTGLLREVVTGFLDAAAQGLAAMEQALADGRLAQAARIAHGLKSSAAHAGALEMAEGMRSVERHALADDAHGVRQGLVRMHDTRRRTAAALHAVLEAHP</sequence>
<keyword evidence="8" id="KW-0732">Signal</keyword>
<evidence type="ECO:0000256" key="21">
    <source>
        <dbReference type="PROSITE-ProRule" id="PRU00169"/>
    </source>
</evidence>
<evidence type="ECO:0000313" key="27">
    <source>
        <dbReference type="Proteomes" id="UP000575083"/>
    </source>
</evidence>
<keyword evidence="14" id="KW-0843">Virulence</keyword>
<keyword evidence="11" id="KW-0067">ATP-binding</keyword>
<evidence type="ECO:0000256" key="16">
    <source>
        <dbReference type="ARBA" id="ARBA00058004"/>
    </source>
</evidence>
<dbReference type="Gene3D" id="3.30.565.10">
    <property type="entry name" value="Histidine kinase-like ATPase, C-terminal domain"/>
    <property type="match status" value="1"/>
</dbReference>
<comment type="subcellular location">
    <subcellularLocation>
        <location evidence="2">Cell membrane</location>
        <topology evidence="2">Multi-pass membrane protein</topology>
    </subcellularLocation>
</comment>
<feature type="transmembrane region" description="Helical" evidence="22">
    <location>
        <begin position="102"/>
        <end position="122"/>
    </location>
</feature>
<dbReference type="SMART" id="SM00388">
    <property type="entry name" value="HisKA"/>
    <property type="match status" value="1"/>
</dbReference>
<dbReference type="AlphaFoldDB" id="A0A7X0PBY0"/>
<evidence type="ECO:0000256" key="13">
    <source>
        <dbReference type="ARBA" id="ARBA00023012"/>
    </source>
</evidence>
<keyword evidence="13" id="KW-0902">Two-component regulatory system</keyword>
<reference evidence="26 27" key="1">
    <citation type="submission" date="2020-08" db="EMBL/GenBank/DDBJ databases">
        <title>Functional genomics of gut bacteria from endangered species of beetles.</title>
        <authorList>
            <person name="Carlos-Shanley C."/>
        </authorList>
    </citation>
    <scope>NUCLEOTIDE SEQUENCE [LARGE SCALE GENOMIC DNA]</scope>
    <source>
        <strain evidence="26 27">S00198</strain>
    </source>
</reference>
<evidence type="ECO:0000256" key="9">
    <source>
        <dbReference type="ARBA" id="ARBA00022741"/>
    </source>
</evidence>
<evidence type="ECO:0000256" key="11">
    <source>
        <dbReference type="ARBA" id="ARBA00022840"/>
    </source>
</evidence>
<dbReference type="InterPro" id="IPR001789">
    <property type="entry name" value="Sig_transdc_resp-reg_receiver"/>
</dbReference>
<dbReference type="GO" id="GO:0005524">
    <property type="term" value="F:ATP binding"/>
    <property type="evidence" value="ECO:0007669"/>
    <property type="project" value="UniProtKB-KW"/>
</dbReference>
<comment type="caution">
    <text evidence="26">The sequence shown here is derived from an EMBL/GenBank/DDBJ whole genome shotgun (WGS) entry which is preliminary data.</text>
</comment>
<evidence type="ECO:0000256" key="17">
    <source>
        <dbReference type="ARBA" id="ARBA00064003"/>
    </source>
</evidence>
<dbReference type="SUPFAM" id="SSF47384">
    <property type="entry name" value="Homodimeric domain of signal transducing histidine kinase"/>
    <property type="match status" value="1"/>
</dbReference>
<dbReference type="Gene3D" id="1.20.120.160">
    <property type="entry name" value="HPT domain"/>
    <property type="match status" value="1"/>
</dbReference>
<dbReference type="PRINTS" id="PR00344">
    <property type="entry name" value="BCTRLSENSOR"/>
</dbReference>
<feature type="domain" description="Response regulatory" evidence="24">
    <location>
        <begin position="502"/>
        <end position="620"/>
    </location>
</feature>
<dbReference type="PROSITE" id="PS50109">
    <property type="entry name" value="HIS_KIN"/>
    <property type="match status" value="1"/>
</dbReference>
<dbReference type="GO" id="GO:0000155">
    <property type="term" value="F:phosphorelay sensor kinase activity"/>
    <property type="evidence" value="ECO:0007669"/>
    <property type="project" value="InterPro"/>
</dbReference>
<protein>
    <recommendedName>
        <fullName evidence="18">Sensory/regulatory protein RpfC</fullName>
        <ecNumber evidence="3">2.7.13.3</ecNumber>
    </recommendedName>
    <alternativeName>
        <fullName evidence="19">Virulence sensor protein BvgS</fullName>
    </alternativeName>
</protein>
<evidence type="ECO:0000256" key="8">
    <source>
        <dbReference type="ARBA" id="ARBA00022729"/>
    </source>
</evidence>
<dbReference type="CDD" id="cd00082">
    <property type="entry name" value="HisKA"/>
    <property type="match status" value="1"/>
</dbReference>
<proteinExistence type="predicted"/>
<feature type="domain" description="HPt" evidence="25">
    <location>
        <begin position="657"/>
        <end position="750"/>
    </location>
</feature>
<dbReference type="PROSITE" id="PS50110">
    <property type="entry name" value="RESPONSE_REGULATORY"/>
    <property type="match status" value="1"/>
</dbReference>
<keyword evidence="10 26" id="KW-0418">Kinase</keyword>
<evidence type="ECO:0000256" key="18">
    <source>
        <dbReference type="ARBA" id="ARBA00068150"/>
    </source>
</evidence>
<dbReference type="EC" id="2.7.13.3" evidence="3"/>
<dbReference type="Pfam" id="PF00072">
    <property type="entry name" value="Response_reg"/>
    <property type="match status" value="1"/>
</dbReference>
<comment type="function">
    <text evidence="16">Member of the two-component regulatory system BvgS/BvgA. Phosphorylates BvgA via a four-step phosphorelay in response to environmental signals.</text>
</comment>
<keyword evidence="7 22" id="KW-0812">Transmembrane</keyword>
<evidence type="ECO:0000313" key="26">
    <source>
        <dbReference type="EMBL" id="MBB6559031.1"/>
    </source>
</evidence>
<evidence type="ECO:0000256" key="15">
    <source>
        <dbReference type="ARBA" id="ARBA00023136"/>
    </source>
</evidence>
<evidence type="ECO:0000259" key="25">
    <source>
        <dbReference type="PROSITE" id="PS50894"/>
    </source>
</evidence>
<evidence type="ECO:0000256" key="6">
    <source>
        <dbReference type="ARBA" id="ARBA00022679"/>
    </source>
</evidence>
<keyword evidence="6" id="KW-0808">Transferase</keyword>
<feature type="transmembrane region" description="Helical" evidence="22">
    <location>
        <begin position="188"/>
        <end position="205"/>
    </location>
</feature>
<dbReference type="SUPFAM" id="SSF52172">
    <property type="entry name" value="CheY-like"/>
    <property type="match status" value="1"/>
</dbReference>